<keyword evidence="2" id="KW-0186">Copper</keyword>
<dbReference type="InterPro" id="IPR003782">
    <property type="entry name" value="SCO1/SenC"/>
</dbReference>
<comment type="similarity">
    <text evidence="1">Belongs to the SCO1/2 family.</text>
</comment>
<name>A0A1F6T0D6_9PROT</name>
<dbReference type="EMBL" id="MFSQ01000114">
    <property type="protein sequence ID" value="OGI38638.1"/>
    <property type="molecule type" value="Genomic_DNA"/>
</dbReference>
<evidence type="ECO:0000256" key="1">
    <source>
        <dbReference type="ARBA" id="ARBA00010996"/>
    </source>
</evidence>
<evidence type="ECO:0000313" key="5">
    <source>
        <dbReference type="Proteomes" id="UP000178379"/>
    </source>
</evidence>
<dbReference type="AlphaFoldDB" id="A0A1F6T0D6"/>
<gene>
    <name evidence="4" type="ORF">A2140_07220</name>
</gene>
<feature type="binding site" evidence="2">
    <location>
        <position position="85"/>
    </location>
    <ligand>
        <name>Cu cation</name>
        <dbReference type="ChEBI" id="CHEBI:23378"/>
    </ligand>
</feature>
<keyword evidence="3" id="KW-1015">Disulfide bond</keyword>
<comment type="caution">
    <text evidence="4">The sequence shown here is derived from an EMBL/GenBank/DDBJ whole genome shotgun (WGS) entry which is preliminary data.</text>
</comment>
<organism evidence="4 5">
    <name type="scientific">Candidatus Muproteobacteria bacterium RBG_16_62_13</name>
    <dbReference type="NCBI Taxonomy" id="1817756"/>
    <lineage>
        <taxon>Bacteria</taxon>
        <taxon>Pseudomonadati</taxon>
        <taxon>Pseudomonadota</taxon>
        <taxon>Candidatus Muproteobacteria</taxon>
    </lineage>
</organism>
<sequence length="202" mass="22768">MKKVRPDNRKRWQLILLALLFAAPLVTALSLYYGGWRPAPKARGDLIVPAHPVADAELRALDGKAMRFSELKGKWSLVYFGPADCREECQHALHLMRQTHIAQHKNVVRVQRVFVLLDERGLGRLPATLKAYQPVTVLRGDRAVIDRLVAQFAVGGRPRPAGERRFYIVDPLGNLVLHYGPDLPPGSINKDLYRLLRVSRVG</sequence>
<dbReference type="GO" id="GO:0046872">
    <property type="term" value="F:metal ion binding"/>
    <property type="evidence" value="ECO:0007669"/>
    <property type="project" value="UniProtKB-KW"/>
</dbReference>
<dbReference type="Proteomes" id="UP000178379">
    <property type="component" value="Unassembled WGS sequence"/>
</dbReference>
<accession>A0A1F6T0D6</accession>
<feature type="binding site" evidence="2">
    <location>
        <position position="89"/>
    </location>
    <ligand>
        <name>Cu cation</name>
        <dbReference type="ChEBI" id="CHEBI:23378"/>
    </ligand>
</feature>
<reference evidence="4 5" key="1">
    <citation type="journal article" date="2016" name="Nat. Commun.">
        <title>Thousands of microbial genomes shed light on interconnected biogeochemical processes in an aquifer system.</title>
        <authorList>
            <person name="Anantharaman K."/>
            <person name="Brown C.T."/>
            <person name="Hug L.A."/>
            <person name="Sharon I."/>
            <person name="Castelle C.J."/>
            <person name="Probst A.J."/>
            <person name="Thomas B.C."/>
            <person name="Singh A."/>
            <person name="Wilkins M.J."/>
            <person name="Karaoz U."/>
            <person name="Brodie E.L."/>
            <person name="Williams K.H."/>
            <person name="Hubbard S.S."/>
            <person name="Banfield J.F."/>
        </authorList>
    </citation>
    <scope>NUCLEOTIDE SEQUENCE [LARGE SCALE GENOMIC DNA]</scope>
</reference>
<protein>
    <recommendedName>
        <fullName evidence="6">Thioredoxin domain-containing protein</fullName>
    </recommendedName>
</protein>
<evidence type="ECO:0000256" key="2">
    <source>
        <dbReference type="PIRSR" id="PIRSR603782-1"/>
    </source>
</evidence>
<dbReference type="InterPro" id="IPR036249">
    <property type="entry name" value="Thioredoxin-like_sf"/>
</dbReference>
<proteinExistence type="inferred from homology"/>
<dbReference type="Pfam" id="PF02630">
    <property type="entry name" value="SCO1-SenC"/>
    <property type="match status" value="1"/>
</dbReference>
<evidence type="ECO:0000313" key="4">
    <source>
        <dbReference type="EMBL" id="OGI38638.1"/>
    </source>
</evidence>
<evidence type="ECO:0000256" key="3">
    <source>
        <dbReference type="PIRSR" id="PIRSR603782-2"/>
    </source>
</evidence>
<keyword evidence="2" id="KW-0479">Metal-binding</keyword>
<dbReference type="STRING" id="1817756.A2140_07220"/>
<dbReference type="SUPFAM" id="SSF52833">
    <property type="entry name" value="Thioredoxin-like"/>
    <property type="match status" value="1"/>
</dbReference>
<dbReference type="Gene3D" id="3.40.30.10">
    <property type="entry name" value="Glutaredoxin"/>
    <property type="match status" value="1"/>
</dbReference>
<feature type="disulfide bond" description="Redox-active" evidence="3">
    <location>
        <begin position="85"/>
        <end position="89"/>
    </location>
</feature>
<evidence type="ECO:0008006" key="6">
    <source>
        <dbReference type="Google" id="ProtNLM"/>
    </source>
</evidence>